<gene>
    <name evidence="3" type="ORF">SNE40_023108</name>
</gene>
<dbReference type="EMBL" id="JAZGQO010000021">
    <property type="protein sequence ID" value="KAK6166411.1"/>
    <property type="molecule type" value="Genomic_DNA"/>
</dbReference>
<dbReference type="AlphaFoldDB" id="A0AAN8G244"/>
<feature type="coiled-coil region" evidence="1">
    <location>
        <begin position="329"/>
        <end position="387"/>
    </location>
</feature>
<proteinExistence type="predicted"/>
<protein>
    <submittedName>
        <fullName evidence="3">Uncharacterized protein</fullName>
    </submittedName>
</protein>
<feature type="compositionally biased region" description="Low complexity" evidence="2">
    <location>
        <begin position="151"/>
        <end position="169"/>
    </location>
</feature>
<organism evidence="3 4">
    <name type="scientific">Patella caerulea</name>
    <name type="common">Rayed Mediterranean limpet</name>
    <dbReference type="NCBI Taxonomy" id="87958"/>
    <lineage>
        <taxon>Eukaryota</taxon>
        <taxon>Metazoa</taxon>
        <taxon>Spiralia</taxon>
        <taxon>Lophotrochozoa</taxon>
        <taxon>Mollusca</taxon>
        <taxon>Gastropoda</taxon>
        <taxon>Patellogastropoda</taxon>
        <taxon>Patelloidea</taxon>
        <taxon>Patellidae</taxon>
        <taxon>Patella</taxon>
    </lineage>
</organism>
<keyword evidence="4" id="KW-1185">Reference proteome</keyword>
<evidence type="ECO:0000313" key="4">
    <source>
        <dbReference type="Proteomes" id="UP001347796"/>
    </source>
</evidence>
<sequence>MATRRIKSAGATRTMADERAEALQLRLMMSDEPLRSELMYRQIEAFEDKIEMCFERFDVNLFYSMVRQLSQQSSVYDITNISQLRQVYDDEIDRRNSLPRSLNKCLQYFTWFFKFLTYLRDLRISFNSRIFIPLFKYFMEGSNNGENRRGSTSSSLSKFSNISNDSSESGIMSDYGGSDRLEDPEDFDDAAAMERLHAQSHTALMLLSKEFADIKPLYDTSEIKKLSQKLAFLKEQLEFNMDEEESINIDLLCSESAYMVEELNADEEIDALLRYIPDILIKFEKAATLTRKWLILDDQRTRDFNAKLQRIINLEDKMSERLSKLVADIKQHEMILEQDSEELQRLLKREERSNELSSTVYDLDERIKDMNETLRQLRKQKIIITNKLITAVKKRLKSEYKTQKVLYESNRLQRYSSERQLATLQFHRDLAEADMHVEIGVKPHLIYSTNDLQNKVEKLEQILEEEKREESTIKSALIPVKKDRQHLSSILYPNSTPSVTPASKAKESAEYVGSRKVSLGKASHIKTYRNATKLPQIKKRHVSCQEIGVQVGGLLGRS</sequence>
<dbReference type="Proteomes" id="UP001347796">
    <property type="component" value="Unassembled WGS sequence"/>
</dbReference>
<evidence type="ECO:0000256" key="2">
    <source>
        <dbReference type="SAM" id="MobiDB-lite"/>
    </source>
</evidence>
<dbReference type="PANTHER" id="PTHR35838">
    <property type="entry name" value="CHROMOSOME 21, WHOLE GENOME SHOTGUN SEQUENCE"/>
    <property type="match status" value="1"/>
</dbReference>
<evidence type="ECO:0000256" key="1">
    <source>
        <dbReference type="SAM" id="Coils"/>
    </source>
</evidence>
<feature type="coiled-coil region" evidence="1">
    <location>
        <begin position="449"/>
        <end position="476"/>
    </location>
</feature>
<accession>A0AAN8G244</accession>
<comment type="caution">
    <text evidence="3">The sequence shown here is derived from an EMBL/GenBank/DDBJ whole genome shotgun (WGS) entry which is preliminary data.</text>
</comment>
<reference evidence="3 4" key="1">
    <citation type="submission" date="2024-01" db="EMBL/GenBank/DDBJ databases">
        <title>The genome of the rayed Mediterranean limpet Patella caerulea (Linnaeus, 1758).</title>
        <authorList>
            <person name="Anh-Thu Weber A."/>
            <person name="Halstead-Nussloch G."/>
        </authorList>
    </citation>
    <scope>NUCLEOTIDE SEQUENCE [LARGE SCALE GENOMIC DNA]</scope>
    <source>
        <strain evidence="3">AATW-2023a</strain>
        <tissue evidence="3">Whole specimen</tissue>
    </source>
</reference>
<dbReference type="PANTHER" id="PTHR35838:SF1">
    <property type="entry name" value="TRICHOHYALIN-LIKE"/>
    <property type="match status" value="1"/>
</dbReference>
<evidence type="ECO:0000313" key="3">
    <source>
        <dbReference type="EMBL" id="KAK6166411.1"/>
    </source>
</evidence>
<name>A0AAN8G244_PATCE</name>
<feature type="region of interest" description="Disordered" evidence="2">
    <location>
        <begin position="146"/>
        <end position="175"/>
    </location>
</feature>
<keyword evidence="1" id="KW-0175">Coiled coil</keyword>